<accession>A0A5M8NWK7</accession>
<feature type="compositionally biased region" description="Polar residues" evidence="1">
    <location>
        <begin position="106"/>
        <end position="117"/>
    </location>
</feature>
<comment type="caution">
    <text evidence="2">The sequence shown here is derived from an EMBL/GenBank/DDBJ whole genome shotgun (WGS) entry which is preliminary data.</text>
</comment>
<gene>
    <name evidence="2" type="ORF">EZS26_003103</name>
</gene>
<feature type="region of interest" description="Disordered" evidence="1">
    <location>
        <begin position="82"/>
        <end position="117"/>
    </location>
</feature>
<dbReference type="Proteomes" id="UP000324575">
    <property type="component" value="Unassembled WGS sequence"/>
</dbReference>
<dbReference type="EMBL" id="SNRX01000051">
    <property type="protein sequence ID" value="KAA6300738.1"/>
    <property type="molecule type" value="Genomic_DNA"/>
</dbReference>
<protein>
    <submittedName>
        <fullName evidence="2">Uncharacterized protein</fullName>
    </submittedName>
</protein>
<evidence type="ECO:0000313" key="3">
    <source>
        <dbReference type="Proteomes" id="UP000324575"/>
    </source>
</evidence>
<proteinExistence type="predicted"/>
<evidence type="ECO:0000313" key="2">
    <source>
        <dbReference type="EMBL" id="KAA6300738.1"/>
    </source>
</evidence>
<sequence length="117" mass="13886">MNTNVKLEKWQTAQKRHRLSDKHVQMARELGLNPDKLGKIDNHKQETWKAPLPQFIEEIYFKRFKKTAPAIVKSIKELIADEKTKKERQKKAKEQKRKEKAILEANTETSQELIEYT</sequence>
<evidence type="ECO:0000256" key="1">
    <source>
        <dbReference type="SAM" id="MobiDB-lite"/>
    </source>
</evidence>
<organism evidence="2 3">
    <name type="scientific">Candidatus Ordinivivax streblomastigis</name>
    <dbReference type="NCBI Taxonomy" id="2540710"/>
    <lineage>
        <taxon>Bacteria</taxon>
        <taxon>Pseudomonadati</taxon>
        <taxon>Bacteroidota</taxon>
        <taxon>Bacteroidia</taxon>
        <taxon>Bacteroidales</taxon>
        <taxon>Candidatus Ordinivivax</taxon>
    </lineage>
</organism>
<reference evidence="2 3" key="1">
    <citation type="submission" date="2019-03" db="EMBL/GenBank/DDBJ databases">
        <title>Single cell metagenomics reveals metabolic interactions within the superorganism composed of flagellate Streblomastix strix and complex community of Bacteroidetes bacteria on its surface.</title>
        <authorList>
            <person name="Treitli S.C."/>
            <person name="Kolisko M."/>
            <person name="Husnik F."/>
            <person name="Keeling P."/>
            <person name="Hampl V."/>
        </authorList>
    </citation>
    <scope>NUCLEOTIDE SEQUENCE [LARGE SCALE GENOMIC DNA]</scope>
    <source>
        <strain evidence="2">St1</strain>
    </source>
</reference>
<name>A0A5M8NWK7_9BACT</name>
<feature type="region of interest" description="Disordered" evidence="1">
    <location>
        <begin position="1"/>
        <end position="21"/>
    </location>
</feature>
<dbReference type="AlphaFoldDB" id="A0A5M8NWK7"/>
<feature type="compositionally biased region" description="Basic residues" evidence="1">
    <location>
        <begin position="86"/>
        <end position="95"/>
    </location>
</feature>